<name>A0ABM8VIW7_9BACL</name>
<protein>
    <submittedName>
        <fullName evidence="1">Uncharacterized protein</fullName>
    </submittedName>
</protein>
<accession>A0ABM8VIW7</accession>
<sequence>MAGERAMNTLLRAGGTVTPSCSKSHITYTVHLHDTVEELHIEFAYEPKALADEAKAKTLIEEGLQRYILQESLESYKGGWESYLPLKNLLTLSFDDENGFRGAGHRHDPVQHLVIAAEEASPGLIPGSFPRGQLRVTISLHCIVTETCGYRLHVWEGGDGDERRAEALASV</sequence>
<reference evidence="1 2" key="1">
    <citation type="submission" date="2021-06" db="EMBL/GenBank/DDBJ databases">
        <authorList>
            <person name="Criscuolo A."/>
        </authorList>
    </citation>
    <scope>NUCLEOTIDE SEQUENCE [LARGE SCALE GENOMIC DNA]</scope>
    <source>
        <strain evidence="2">CIP 111802</strain>
    </source>
</reference>
<organism evidence="1 2">
    <name type="scientific">Paenibacillus allorhizosphaerae</name>
    <dbReference type="NCBI Taxonomy" id="2849866"/>
    <lineage>
        <taxon>Bacteria</taxon>
        <taxon>Bacillati</taxon>
        <taxon>Bacillota</taxon>
        <taxon>Bacilli</taxon>
        <taxon>Bacillales</taxon>
        <taxon>Paenibacillaceae</taxon>
        <taxon>Paenibacillus</taxon>
    </lineage>
</organism>
<evidence type="ECO:0000313" key="1">
    <source>
        <dbReference type="EMBL" id="CAG7644606.1"/>
    </source>
</evidence>
<comment type="caution">
    <text evidence="1">The sequence shown here is derived from an EMBL/GenBank/DDBJ whole genome shotgun (WGS) entry which is preliminary data.</text>
</comment>
<dbReference type="Proteomes" id="UP000730618">
    <property type="component" value="Unassembled WGS sequence"/>
</dbReference>
<proteinExistence type="predicted"/>
<dbReference type="EMBL" id="CAJVCE010000008">
    <property type="protein sequence ID" value="CAG7644606.1"/>
    <property type="molecule type" value="Genomic_DNA"/>
</dbReference>
<gene>
    <name evidence="1" type="ORF">PAECIP111802_03329</name>
</gene>
<evidence type="ECO:0000313" key="2">
    <source>
        <dbReference type="Proteomes" id="UP000730618"/>
    </source>
</evidence>
<keyword evidence="2" id="KW-1185">Reference proteome</keyword>